<protein>
    <submittedName>
        <fullName evidence="2">Uncharacterized protein</fullName>
    </submittedName>
</protein>
<evidence type="ECO:0000313" key="3">
    <source>
        <dbReference type="Proteomes" id="UP000785679"/>
    </source>
</evidence>
<dbReference type="EMBL" id="RRYP01006029">
    <property type="protein sequence ID" value="TNV81535.1"/>
    <property type="molecule type" value="Genomic_DNA"/>
</dbReference>
<sequence>MRNNIFILYSRSDHFHKLASLVRVLAKFIIQETQNFNLNNLLMHRNSPAIPLDLKNKEQIPSKRGSIVIIQDDGKRQPSNQQRAQHRGLMSDTYSQAPTTSDSHKPLLKGAHQKEEKRDIEVSDYHIGGAPSMAPGVKESYIASTRSS</sequence>
<accession>A0A8J8NWH5</accession>
<evidence type="ECO:0000256" key="1">
    <source>
        <dbReference type="SAM" id="MobiDB-lite"/>
    </source>
</evidence>
<keyword evidence="3" id="KW-1185">Reference proteome</keyword>
<proteinExistence type="predicted"/>
<evidence type="ECO:0000313" key="2">
    <source>
        <dbReference type="EMBL" id="TNV81535.1"/>
    </source>
</evidence>
<comment type="caution">
    <text evidence="2">The sequence shown here is derived from an EMBL/GenBank/DDBJ whole genome shotgun (WGS) entry which is preliminary data.</text>
</comment>
<feature type="compositionally biased region" description="Basic and acidic residues" evidence="1">
    <location>
        <begin position="112"/>
        <end position="124"/>
    </location>
</feature>
<feature type="compositionally biased region" description="Polar residues" evidence="1">
    <location>
        <begin position="92"/>
        <end position="101"/>
    </location>
</feature>
<organism evidence="2 3">
    <name type="scientific">Halteria grandinella</name>
    <dbReference type="NCBI Taxonomy" id="5974"/>
    <lineage>
        <taxon>Eukaryota</taxon>
        <taxon>Sar</taxon>
        <taxon>Alveolata</taxon>
        <taxon>Ciliophora</taxon>
        <taxon>Intramacronucleata</taxon>
        <taxon>Spirotrichea</taxon>
        <taxon>Stichotrichia</taxon>
        <taxon>Sporadotrichida</taxon>
        <taxon>Halteriidae</taxon>
        <taxon>Halteria</taxon>
    </lineage>
</organism>
<name>A0A8J8NWH5_HALGN</name>
<feature type="region of interest" description="Disordered" evidence="1">
    <location>
        <begin position="71"/>
        <end position="148"/>
    </location>
</feature>
<dbReference type="Proteomes" id="UP000785679">
    <property type="component" value="Unassembled WGS sequence"/>
</dbReference>
<gene>
    <name evidence="2" type="ORF">FGO68_gene2756</name>
</gene>
<reference evidence="2" key="1">
    <citation type="submission" date="2019-06" db="EMBL/GenBank/DDBJ databases">
        <authorList>
            <person name="Zheng W."/>
        </authorList>
    </citation>
    <scope>NUCLEOTIDE SEQUENCE</scope>
    <source>
        <strain evidence="2">QDHG01</strain>
    </source>
</reference>
<dbReference type="AlphaFoldDB" id="A0A8J8NWH5"/>